<keyword evidence="7" id="KW-1185">Reference proteome</keyword>
<keyword evidence="2" id="KW-0812">Transmembrane</keyword>
<gene>
    <name evidence="6" type="ORF">X801_03888</name>
</gene>
<dbReference type="EMBL" id="KV892774">
    <property type="protein sequence ID" value="OON20230.1"/>
    <property type="molecule type" value="Genomic_DNA"/>
</dbReference>
<sequence>MQEIIMTTRAGPITHMKLAVTGCFFGFFFAATVKSAQACDVAMLVAKGIDSFPKSKAEQMEGSVDVWCIVHDGGLLLLTSYLLMRNRVWRKCDLRVFVVASEGDDTVNLKKDMTKFMYDLRINATVDVVAMSE</sequence>
<feature type="domain" description="SLC12A transporter C-terminal" evidence="5">
    <location>
        <begin position="50"/>
        <end position="125"/>
    </location>
</feature>
<dbReference type="GO" id="GO:0055075">
    <property type="term" value="P:potassium ion homeostasis"/>
    <property type="evidence" value="ECO:0007669"/>
    <property type="project" value="TreeGrafter"/>
</dbReference>
<evidence type="ECO:0000256" key="4">
    <source>
        <dbReference type="ARBA" id="ARBA00023136"/>
    </source>
</evidence>
<comment type="subcellular location">
    <subcellularLocation>
        <location evidence="1">Membrane</location>
        <topology evidence="1">Multi-pass membrane protein</topology>
    </subcellularLocation>
</comment>
<dbReference type="PANTHER" id="PTHR11827:SF73">
    <property type="entry name" value="KAZACHOC, ISOFORM G"/>
    <property type="match status" value="1"/>
</dbReference>
<dbReference type="PANTHER" id="PTHR11827">
    <property type="entry name" value="SOLUTE CARRIER FAMILY 12, CATION COTRANSPORTERS"/>
    <property type="match status" value="1"/>
</dbReference>
<organism evidence="6 7">
    <name type="scientific">Opisthorchis viverrini</name>
    <name type="common">Southeast Asian liver fluke</name>
    <dbReference type="NCBI Taxonomy" id="6198"/>
    <lineage>
        <taxon>Eukaryota</taxon>
        <taxon>Metazoa</taxon>
        <taxon>Spiralia</taxon>
        <taxon>Lophotrochozoa</taxon>
        <taxon>Platyhelminthes</taxon>
        <taxon>Trematoda</taxon>
        <taxon>Digenea</taxon>
        <taxon>Opisthorchiida</taxon>
        <taxon>Opisthorchiata</taxon>
        <taxon>Opisthorchiidae</taxon>
        <taxon>Opisthorchis</taxon>
    </lineage>
</organism>
<dbReference type="GO" id="GO:0055064">
    <property type="term" value="P:chloride ion homeostasis"/>
    <property type="evidence" value="ECO:0007669"/>
    <property type="project" value="TreeGrafter"/>
</dbReference>
<evidence type="ECO:0000259" key="5">
    <source>
        <dbReference type="Pfam" id="PF03522"/>
    </source>
</evidence>
<dbReference type="GO" id="GO:1990573">
    <property type="term" value="P:potassium ion import across plasma membrane"/>
    <property type="evidence" value="ECO:0007669"/>
    <property type="project" value="TreeGrafter"/>
</dbReference>
<dbReference type="Pfam" id="PF03522">
    <property type="entry name" value="SLC12"/>
    <property type="match status" value="1"/>
</dbReference>
<dbReference type="Proteomes" id="UP000243686">
    <property type="component" value="Unassembled WGS sequence"/>
</dbReference>
<keyword evidence="4" id="KW-0472">Membrane</keyword>
<evidence type="ECO:0000256" key="3">
    <source>
        <dbReference type="ARBA" id="ARBA00022989"/>
    </source>
</evidence>
<dbReference type="AlphaFoldDB" id="A0A1S8X0J7"/>
<keyword evidence="3" id="KW-1133">Transmembrane helix</keyword>
<evidence type="ECO:0000256" key="1">
    <source>
        <dbReference type="ARBA" id="ARBA00004141"/>
    </source>
</evidence>
<evidence type="ECO:0000256" key="2">
    <source>
        <dbReference type="ARBA" id="ARBA00022692"/>
    </source>
</evidence>
<proteinExistence type="predicted"/>
<dbReference type="GO" id="GO:0015379">
    <property type="term" value="F:potassium:chloride symporter activity"/>
    <property type="evidence" value="ECO:0007669"/>
    <property type="project" value="TreeGrafter"/>
</dbReference>
<dbReference type="GO" id="GO:0006884">
    <property type="term" value="P:cell volume homeostasis"/>
    <property type="evidence" value="ECO:0007669"/>
    <property type="project" value="TreeGrafter"/>
</dbReference>
<evidence type="ECO:0000313" key="7">
    <source>
        <dbReference type="Proteomes" id="UP000243686"/>
    </source>
</evidence>
<dbReference type="InterPro" id="IPR004842">
    <property type="entry name" value="SLC12A_fam"/>
</dbReference>
<accession>A0A1S8X0J7</accession>
<name>A0A1S8X0J7_OPIVI</name>
<evidence type="ECO:0000313" key="6">
    <source>
        <dbReference type="EMBL" id="OON20230.1"/>
    </source>
</evidence>
<reference evidence="6 7" key="1">
    <citation type="submission" date="2015-03" db="EMBL/GenBank/DDBJ databases">
        <title>Draft genome of the nematode, Opisthorchis viverrini.</title>
        <authorList>
            <person name="Mitreva M."/>
        </authorList>
    </citation>
    <scope>NUCLEOTIDE SEQUENCE [LARGE SCALE GENOMIC DNA]</scope>
    <source>
        <strain evidence="6">Khon Kaen</strain>
    </source>
</reference>
<dbReference type="InterPro" id="IPR018491">
    <property type="entry name" value="SLC12_C"/>
</dbReference>
<dbReference type="GO" id="GO:0005886">
    <property type="term" value="C:plasma membrane"/>
    <property type="evidence" value="ECO:0007669"/>
    <property type="project" value="TreeGrafter"/>
</dbReference>
<protein>
    <recommendedName>
        <fullName evidence="5">SLC12A transporter C-terminal domain-containing protein</fullName>
    </recommendedName>
</protein>